<feature type="domain" description="Ig-like" evidence="1">
    <location>
        <begin position="281"/>
        <end position="371"/>
    </location>
</feature>
<dbReference type="GO" id="GO:0017147">
    <property type="term" value="F:Wnt-protein binding"/>
    <property type="evidence" value="ECO:0007669"/>
    <property type="project" value="TreeGrafter"/>
</dbReference>
<dbReference type="GO" id="GO:0060070">
    <property type="term" value="P:canonical Wnt signaling pathway"/>
    <property type="evidence" value="ECO:0007669"/>
    <property type="project" value="TreeGrafter"/>
</dbReference>
<dbReference type="GO" id="GO:0005886">
    <property type="term" value="C:plasma membrane"/>
    <property type="evidence" value="ECO:0007669"/>
    <property type="project" value="TreeGrafter"/>
</dbReference>
<evidence type="ECO:0000313" key="2">
    <source>
        <dbReference type="EMBL" id="CAB4862931.1"/>
    </source>
</evidence>
<dbReference type="Gene3D" id="2.120.10.30">
    <property type="entry name" value="TolB, C-terminal domain"/>
    <property type="match status" value="1"/>
</dbReference>
<sequence>MKSLRAVGLVVGFLLALAPAASAADQLWWSNYAFPRGLSVGGLGSGAVTQPWTASTPNGTAVDMTGGRIFIADYDGGKIVSVKPDGSDSQDILTGIGGSLSGIAFDPVGNKIFYANGDSIGYASVANPTDKGTFFTPASGYVRSPTVDTVSNRVYWVDQAGKVFYLGTGGSGSATPITFSGCSLTRTYSVAVDTAANKLYVSGFDGSTGVVVGANLDGTSCEVLSYSVRDFAYGLALNPETNRLYITGNSFDTRIAYITLRLKTTTLLTLTGPAVNQPSYPVITKAPKVQAATVSAGVVGSSLSCDITWSPGIVGAFEYRAPQGTPTTAWQRNGSTIAGATGATYQPTKAGTYSCSQAATNFAGTTTATSTAAAVKAMAAIVKPAGGKLKFKGGKASIKVKAGAAGKLVVSVKAGSKVVATGTATVTKAGTVTVKLKLSAKGKAFVKKGGKVVVNVTGTPTGGQASKASLGLICPS</sequence>
<dbReference type="InterPro" id="IPR011042">
    <property type="entry name" value="6-blade_b-propeller_TolB-like"/>
</dbReference>
<dbReference type="InterPro" id="IPR050778">
    <property type="entry name" value="Cueball_EGF_LRP_Nidogen"/>
</dbReference>
<evidence type="ECO:0000259" key="1">
    <source>
        <dbReference type="PROSITE" id="PS50835"/>
    </source>
</evidence>
<protein>
    <submittedName>
        <fullName evidence="2">Unannotated protein</fullName>
    </submittedName>
</protein>
<dbReference type="GO" id="GO:0042813">
    <property type="term" value="F:Wnt receptor activity"/>
    <property type="evidence" value="ECO:0007669"/>
    <property type="project" value="TreeGrafter"/>
</dbReference>
<reference evidence="2" key="1">
    <citation type="submission" date="2020-05" db="EMBL/GenBank/DDBJ databases">
        <authorList>
            <person name="Chiriac C."/>
            <person name="Salcher M."/>
            <person name="Ghai R."/>
            <person name="Kavagutti S V."/>
        </authorList>
    </citation>
    <scope>NUCLEOTIDE SEQUENCE</scope>
</reference>
<dbReference type="PANTHER" id="PTHR46513:SF13">
    <property type="entry name" value="EGF-LIKE DOMAIN-CONTAINING PROTEIN"/>
    <property type="match status" value="1"/>
</dbReference>
<dbReference type="InterPro" id="IPR015943">
    <property type="entry name" value="WD40/YVTN_repeat-like_dom_sf"/>
</dbReference>
<organism evidence="2">
    <name type="scientific">freshwater metagenome</name>
    <dbReference type="NCBI Taxonomy" id="449393"/>
    <lineage>
        <taxon>unclassified sequences</taxon>
        <taxon>metagenomes</taxon>
        <taxon>ecological metagenomes</taxon>
    </lineage>
</organism>
<dbReference type="PANTHER" id="PTHR46513">
    <property type="entry name" value="VITELLOGENIN RECEPTOR-LIKE PROTEIN-RELATED-RELATED"/>
    <property type="match status" value="1"/>
</dbReference>
<name>A0A6J7CY57_9ZZZZ</name>
<dbReference type="InterPro" id="IPR007110">
    <property type="entry name" value="Ig-like_dom"/>
</dbReference>
<dbReference type="PROSITE" id="PS50835">
    <property type="entry name" value="IG_LIKE"/>
    <property type="match status" value="1"/>
</dbReference>
<dbReference type="AlphaFoldDB" id="A0A6J7CY57"/>
<proteinExistence type="predicted"/>
<accession>A0A6J7CY57</accession>
<dbReference type="Gene3D" id="2.130.10.10">
    <property type="entry name" value="YVTN repeat-like/Quinoprotein amine dehydrogenase"/>
    <property type="match status" value="1"/>
</dbReference>
<dbReference type="EMBL" id="CAFBLQ010000023">
    <property type="protein sequence ID" value="CAB4862931.1"/>
    <property type="molecule type" value="Genomic_DNA"/>
</dbReference>
<dbReference type="SUPFAM" id="SSF75011">
    <property type="entry name" value="3-carboxy-cis,cis-mucoante lactonizing enzyme"/>
    <property type="match status" value="1"/>
</dbReference>
<gene>
    <name evidence="2" type="ORF">UFOPK3423_00329</name>
</gene>